<evidence type="ECO:0000313" key="7">
    <source>
        <dbReference type="Proteomes" id="UP000318431"/>
    </source>
</evidence>
<dbReference type="SMART" id="SM00354">
    <property type="entry name" value="HTH_LACI"/>
    <property type="match status" value="1"/>
</dbReference>
<dbReference type="PANTHER" id="PTHR30146:SF33">
    <property type="entry name" value="TRANSCRIPTIONAL REGULATOR"/>
    <property type="match status" value="1"/>
</dbReference>
<dbReference type="GO" id="GO:0003700">
    <property type="term" value="F:DNA-binding transcription factor activity"/>
    <property type="evidence" value="ECO:0007669"/>
    <property type="project" value="TreeGrafter"/>
</dbReference>
<dbReference type="EMBL" id="VLLB01000012">
    <property type="protein sequence ID" value="TWI61231.1"/>
    <property type="molecule type" value="Genomic_DNA"/>
</dbReference>
<keyword evidence="2" id="KW-0238">DNA-binding</keyword>
<dbReference type="PROSITE" id="PS50932">
    <property type="entry name" value="HTH_LACI_2"/>
    <property type="match status" value="1"/>
</dbReference>
<comment type="caution">
    <text evidence="6">The sequence shown here is derived from an EMBL/GenBank/DDBJ whole genome shotgun (WGS) entry which is preliminary data.</text>
</comment>
<reference evidence="6 7" key="1">
    <citation type="journal article" date="2015" name="Stand. Genomic Sci.">
        <title>Genomic Encyclopedia of Bacterial and Archaeal Type Strains, Phase III: the genomes of soil and plant-associated and newly described type strains.</title>
        <authorList>
            <person name="Whitman W.B."/>
            <person name="Woyke T."/>
            <person name="Klenk H.P."/>
            <person name="Zhou Y."/>
            <person name="Lilburn T.G."/>
            <person name="Beck B.J."/>
            <person name="De Vos P."/>
            <person name="Vandamme P."/>
            <person name="Eisen J.A."/>
            <person name="Garrity G."/>
            <person name="Hugenholtz P."/>
            <person name="Kyrpides N.C."/>
        </authorList>
    </citation>
    <scope>NUCLEOTIDE SEQUENCE [LARGE SCALE GENOMIC DNA]</scope>
    <source>
        <strain evidence="6 7">CGMCC 1.10822</strain>
    </source>
</reference>
<dbReference type="OrthoDB" id="8770688at2"/>
<gene>
    <name evidence="6" type="ORF">IP91_04818</name>
</gene>
<evidence type="ECO:0000256" key="1">
    <source>
        <dbReference type="ARBA" id="ARBA00023015"/>
    </source>
</evidence>
<sequence>MKNKPDEEANEEPARKRRGSGRATIHDVARLAGVGSITVSRYLKKNGYVSAELGERIDAAVAQLNYVPNLVAGGLASSRGKVVGMVVPNISGPIFASTIQSFNDTLNRHGYQVLLASSYFSAEQEENAVRAFLGWSPAALVVTGRFHTKGTEAMLAGAGIPVVETWDYHPRRKPIQVGYSNHEVGAQAARHLLSKGYKRIAFVQNSVAGDLSAIDRRDGYAAVLEEHGLEPWTYAPTEAAPFDAGRQALEALTRGRRKADAIVFANDNLAAGALLASQRAGLQVPQRCALMGFGDYAFSSLLLPSLTTIRPPGREIGEIAAQRILQALGELPDDGKPARLNLLGCELVEREST</sequence>
<dbReference type="AlphaFoldDB" id="A0A562QWM6"/>
<dbReference type="CDD" id="cd01575">
    <property type="entry name" value="PBP1_GntR"/>
    <property type="match status" value="1"/>
</dbReference>
<organism evidence="6 7">
    <name type="scientific">Pseudoduganella lurida</name>
    <dbReference type="NCBI Taxonomy" id="1036180"/>
    <lineage>
        <taxon>Bacteria</taxon>
        <taxon>Pseudomonadati</taxon>
        <taxon>Pseudomonadota</taxon>
        <taxon>Betaproteobacteria</taxon>
        <taxon>Burkholderiales</taxon>
        <taxon>Oxalobacteraceae</taxon>
        <taxon>Telluria group</taxon>
        <taxon>Pseudoduganella</taxon>
    </lineage>
</organism>
<dbReference type="SUPFAM" id="SSF47413">
    <property type="entry name" value="lambda repressor-like DNA-binding domains"/>
    <property type="match status" value="1"/>
</dbReference>
<protein>
    <submittedName>
        <fullName evidence="6">LacI family transcriptional regulator</fullName>
    </submittedName>
</protein>
<dbReference type="CDD" id="cd01392">
    <property type="entry name" value="HTH_LacI"/>
    <property type="match status" value="1"/>
</dbReference>
<dbReference type="InterPro" id="IPR046335">
    <property type="entry name" value="LacI/GalR-like_sensor"/>
</dbReference>
<evidence type="ECO:0000256" key="2">
    <source>
        <dbReference type="ARBA" id="ARBA00023125"/>
    </source>
</evidence>
<dbReference type="InterPro" id="IPR028082">
    <property type="entry name" value="Peripla_BP_I"/>
</dbReference>
<evidence type="ECO:0000313" key="6">
    <source>
        <dbReference type="EMBL" id="TWI61231.1"/>
    </source>
</evidence>
<evidence type="ECO:0000256" key="4">
    <source>
        <dbReference type="SAM" id="MobiDB-lite"/>
    </source>
</evidence>
<dbReference type="RefSeq" id="WP_145652807.1">
    <property type="nucleotide sequence ID" value="NZ_VLLB01000012.1"/>
</dbReference>
<keyword evidence="3" id="KW-0804">Transcription</keyword>
<dbReference type="InterPro" id="IPR000843">
    <property type="entry name" value="HTH_LacI"/>
</dbReference>
<dbReference type="Pfam" id="PF00356">
    <property type="entry name" value="LacI"/>
    <property type="match status" value="1"/>
</dbReference>
<dbReference type="SUPFAM" id="SSF53822">
    <property type="entry name" value="Periplasmic binding protein-like I"/>
    <property type="match status" value="1"/>
</dbReference>
<dbReference type="GO" id="GO:0000976">
    <property type="term" value="F:transcription cis-regulatory region binding"/>
    <property type="evidence" value="ECO:0007669"/>
    <property type="project" value="TreeGrafter"/>
</dbReference>
<name>A0A562QWM6_9BURK</name>
<feature type="region of interest" description="Disordered" evidence="4">
    <location>
        <begin position="1"/>
        <end position="22"/>
    </location>
</feature>
<dbReference type="Gene3D" id="1.10.260.40">
    <property type="entry name" value="lambda repressor-like DNA-binding domains"/>
    <property type="match status" value="1"/>
</dbReference>
<dbReference type="PROSITE" id="PS00356">
    <property type="entry name" value="HTH_LACI_1"/>
    <property type="match status" value="1"/>
</dbReference>
<evidence type="ECO:0000256" key="3">
    <source>
        <dbReference type="ARBA" id="ARBA00023163"/>
    </source>
</evidence>
<dbReference type="Pfam" id="PF13377">
    <property type="entry name" value="Peripla_BP_3"/>
    <property type="match status" value="1"/>
</dbReference>
<dbReference type="Gene3D" id="3.40.50.2300">
    <property type="match status" value="2"/>
</dbReference>
<dbReference type="InterPro" id="IPR010982">
    <property type="entry name" value="Lambda_DNA-bd_dom_sf"/>
</dbReference>
<keyword evidence="1" id="KW-0805">Transcription regulation</keyword>
<proteinExistence type="predicted"/>
<dbReference type="Proteomes" id="UP000318431">
    <property type="component" value="Unassembled WGS sequence"/>
</dbReference>
<dbReference type="PANTHER" id="PTHR30146">
    <property type="entry name" value="LACI-RELATED TRANSCRIPTIONAL REPRESSOR"/>
    <property type="match status" value="1"/>
</dbReference>
<feature type="domain" description="HTH lacI-type" evidence="5">
    <location>
        <begin position="23"/>
        <end position="77"/>
    </location>
</feature>
<evidence type="ECO:0000259" key="5">
    <source>
        <dbReference type="PROSITE" id="PS50932"/>
    </source>
</evidence>
<keyword evidence="7" id="KW-1185">Reference proteome</keyword>
<accession>A0A562QWM6</accession>